<feature type="non-terminal residue" evidence="1">
    <location>
        <position position="39"/>
    </location>
</feature>
<sequence>MPLATASKYEIVSPFPEECLPLMWQWINEFREQMVDDFT</sequence>
<gene>
    <name evidence="1" type="ORF">LCGC14_2987090</name>
</gene>
<evidence type="ECO:0000313" key="1">
    <source>
        <dbReference type="EMBL" id="KKK64155.1"/>
    </source>
</evidence>
<dbReference type="EMBL" id="LAZR01061155">
    <property type="protein sequence ID" value="KKK64155.1"/>
    <property type="molecule type" value="Genomic_DNA"/>
</dbReference>
<dbReference type="AlphaFoldDB" id="A0A0F8XSG5"/>
<reference evidence="1" key="1">
    <citation type="journal article" date="2015" name="Nature">
        <title>Complex archaea that bridge the gap between prokaryotes and eukaryotes.</title>
        <authorList>
            <person name="Spang A."/>
            <person name="Saw J.H."/>
            <person name="Jorgensen S.L."/>
            <person name="Zaremba-Niedzwiedzka K."/>
            <person name="Martijn J."/>
            <person name="Lind A.E."/>
            <person name="van Eijk R."/>
            <person name="Schleper C."/>
            <person name="Guy L."/>
            <person name="Ettema T.J."/>
        </authorList>
    </citation>
    <scope>NUCLEOTIDE SEQUENCE</scope>
</reference>
<name>A0A0F8XSG5_9ZZZZ</name>
<proteinExistence type="predicted"/>
<protein>
    <submittedName>
        <fullName evidence="1">Uncharacterized protein</fullName>
    </submittedName>
</protein>
<accession>A0A0F8XSG5</accession>
<comment type="caution">
    <text evidence="1">The sequence shown here is derived from an EMBL/GenBank/DDBJ whole genome shotgun (WGS) entry which is preliminary data.</text>
</comment>
<organism evidence="1">
    <name type="scientific">marine sediment metagenome</name>
    <dbReference type="NCBI Taxonomy" id="412755"/>
    <lineage>
        <taxon>unclassified sequences</taxon>
        <taxon>metagenomes</taxon>
        <taxon>ecological metagenomes</taxon>
    </lineage>
</organism>